<evidence type="ECO:0000313" key="6">
    <source>
        <dbReference type="Proteomes" id="UP001208689"/>
    </source>
</evidence>
<reference evidence="5" key="1">
    <citation type="submission" date="2022-09" db="EMBL/GenBank/DDBJ databases">
        <title>Actin cytoskeleton and complex cell architecture in an #Asgard archaeon.</title>
        <authorList>
            <person name="Ponce Toledo R.I."/>
            <person name="Schleper C."/>
            <person name="Rodrigues Oliveira T."/>
            <person name="Wollweber F."/>
            <person name="Xu J."/>
            <person name="Rittmann S."/>
            <person name="Klingl A."/>
            <person name="Pilhofer M."/>
        </authorList>
    </citation>
    <scope>NUCLEOTIDE SEQUENCE</scope>
    <source>
        <strain evidence="5">B-35</strain>
    </source>
</reference>
<protein>
    <recommendedName>
        <fullName evidence="7">HTH arsR-type domain-containing protein</fullName>
    </recommendedName>
</protein>
<organism evidence="5 6">
    <name type="scientific">Candidatus Lokiarchaeum ossiferum</name>
    <dbReference type="NCBI Taxonomy" id="2951803"/>
    <lineage>
        <taxon>Archaea</taxon>
        <taxon>Promethearchaeati</taxon>
        <taxon>Promethearchaeota</taxon>
        <taxon>Promethearchaeia</taxon>
        <taxon>Promethearchaeales</taxon>
        <taxon>Promethearchaeaceae</taxon>
        <taxon>Candidatus Lokiarchaeum</taxon>
    </lineage>
</organism>
<evidence type="ECO:0008006" key="7">
    <source>
        <dbReference type="Google" id="ProtNLM"/>
    </source>
</evidence>
<gene>
    <name evidence="5" type="ORF">NEF87_001568</name>
</gene>
<feature type="domain" description="ATP-cone" evidence="3">
    <location>
        <begin position="103"/>
        <end position="175"/>
    </location>
</feature>
<dbReference type="EMBL" id="CP104013">
    <property type="protein sequence ID" value="UYP45283.1"/>
    <property type="molecule type" value="Genomic_DNA"/>
</dbReference>
<dbReference type="Proteomes" id="UP001208689">
    <property type="component" value="Chromosome"/>
</dbReference>
<evidence type="ECO:0000256" key="2">
    <source>
        <dbReference type="ARBA" id="ARBA00022840"/>
    </source>
</evidence>
<keyword evidence="2" id="KW-0067">ATP-binding</keyword>
<keyword evidence="1" id="KW-0547">Nucleotide-binding</keyword>
<dbReference type="InterPro" id="IPR005144">
    <property type="entry name" value="ATP-cone_dom"/>
</dbReference>
<dbReference type="InterPro" id="IPR055771">
    <property type="entry name" value="DUF7347"/>
</dbReference>
<dbReference type="Pfam" id="PF24038">
    <property type="entry name" value="DUF7347"/>
    <property type="match status" value="1"/>
</dbReference>
<dbReference type="PANTHER" id="PTHR21075:SF0">
    <property type="entry name" value="ANAEROBIC RIBONUCLEOSIDE-TRIPHOSPHATE REDUCTASE"/>
    <property type="match status" value="1"/>
</dbReference>
<dbReference type="InterPro" id="IPR011991">
    <property type="entry name" value="ArsR-like_HTH"/>
</dbReference>
<feature type="domain" description="DUF7347" evidence="4">
    <location>
        <begin position="16"/>
        <end position="88"/>
    </location>
</feature>
<evidence type="ECO:0000256" key="1">
    <source>
        <dbReference type="ARBA" id="ARBA00022741"/>
    </source>
</evidence>
<name>A0ABY6HP33_9ARCH</name>
<dbReference type="InterPro" id="IPR036390">
    <property type="entry name" value="WH_DNA-bd_sf"/>
</dbReference>
<evidence type="ECO:0000259" key="3">
    <source>
        <dbReference type="Pfam" id="PF03477"/>
    </source>
</evidence>
<keyword evidence="6" id="KW-1185">Reference proteome</keyword>
<dbReference type="CDD" id="cd00090">
    <property type="entry name" value="HTH_ARSR"/>
    <property type="match status" value="1"/>
</dbReference>
<dbReference type="InterPro" id="IPR036388">
    <property type="entry name" value="WH-like_DNA-bd_sf"/>
</dbReference>
<accession>A0ABY6HP33</accession>
<dbReference type="Pfam" id="PF03477">
    <property type="entry name" value="ATP-cone"/>
    <property type="match status" value="1"/>
</dbReference>
<dbReference type="Gene3D" id="1.10.10.10">
    <property type="entry name" value="Winged helix-like DNA-binding domain superfamily/Winged helix DNA-binding domain"/>
    <property type="match status" value="1"/>
</dbReference>
<sequence length="703" mass="82408">MVKENESPTSALGKHLAVLSSDIRLQILRILYETQYPVEFNEIHKTLQSHFSEFVNTSYHLKRLKNMDLIIGDDRGYQLTDIGSRAFRKLVDLEDIISTDRVIYVRTSKYSLEPFDESIIESNLQLEANMTAKQAQTIAQEARKRLKKANITYLTTPLIREYINAILIENQYEDYRHKLTRLGLPPYDINQIIFSEQKMDPEILRLDFGTTILEQYVLLNQMRQKFADDLLSGRFVLTDLEHYGISPLELLLPGTQFTHILYAYYLTTFTENEIQSIFDLPFQDFLFNLTRFLEQISPFFPKGLTIIRFDEFVSQFLNYYTPQELTYLIKFGFFVKQNISKWPIMLGISLKANLIEVEALLQAYSEISKIQQNNPFPKIQIHHGHTKFKALTNTSDFTDLKPVYQQIIQLMQKQSLILNQFSQWGKPNTEHIFTNLKIPISFESMEGLKPSIVLEKISINVLKIYLEHGTDEKQFFSELEKSVFHIFDYFELKSKILKKNLVHFPGWQSINTWIFNQKDPFVGWKDHQKYASHTPLICGVSCHGLDELIYLKTGLFIREQSQNRKIASDIIQFINSLLEKQNDHLNCEIRYVFSQLHCQKELERPTNHILDQYKEKLSDQPEEIKDGYRYGYCDTQKIISNDNFNQIYADLVELKNQFILIQKSNQFLSKEQTDKEFYLTLKNILSTGICGIDGSDIQKMGLQ</sequence>
<evidence type="ECO:0000313" key="5">
    <source>
        <dbReference type="EMBL" id="UYP45283.1"/>
    </source>
</evidence>
<dbReference type="PANTHER" id="PTHR21075">
    <property type="entry name" value="ANAEROBIC RIBONUCLEOSIDE-TRIPHOSPHATE REDUCTASE"/>
    <property type="match status" value="1"/>
</dbReference>
<dbReference type="SUPFAM" id="SSF46785">
    <property type="entry name" value="Winged helix' DNA-binding domain"/>
    <property type="match status" value="1"/>
</dbReference>
<evidence type="ECO:0000259" key="4">
    <source>
        <dbReference type="Pfam" id="PF24038"/>
    </source>
</evidence>
<proteinExistence type="predicted"/>